<comment type="caution">
    <text evidence="1">The sequence shown here is derived from an EMBL/GenBank/DDBJ whole genome shotgun (WGS) entry which is preliminary data.</text>
</comment>
<dbReference type="EMBL" id="CAMPGE010020421">
    <property type="protein sequence ID" value="CAI2378668.1"/>
    <property type="molecule type" value="Genomic_DNA"/>
</dbReference>
<sequence length="189" mass="22023">MSANHKCVNHSVNLCLECRGEHTIKYSIMKIKALSRKTRCKIIPIYSQYSFFESIYRITKETTENATMICYPIRKSKETSKKIIEIDDRLSEIKEIVDKQEEPKMVELSLVQEIQEYFINIPEMISKLAQFDGLLPKPEEPDFYQPPSPMDIFSPSFADPILSMIHLPSENTHAIEAFRAQFKKEIDEL</sequence>
<dbReference type="AlphaFoldDB" id="A0AAD2D409"/>
<dbReference type="Proteomes" id="UP001295684">
    <property type="component" value="Unassembled WGS sequence"/>
</dbReference>
<proteinExistence type="predicted"/>
<gene>
    <name evidence="1" type="ORF">ECRASSUSDP1_LOCUS20067</name>
</gene>
<reference evidence="1" key="1">
    <citation type="submission" date="2023-07" db="EMBL/GenBank/DDBJ databases">
        <authorList>
            <consortium name="AG Swart"/>
            <person name="Singh M."/>
            <person name="Singh A."/>
            <person name="Seah K."/>
            <person name="Emmerich C."/>
        </authorList>
    </citation>
    <scope>NUCLEOTIDE SEQUENCE</scope>
    <source>
        <strain evidence="1">DP1</strain>
    </source>
</reference>
<evidence type="ECO:0000313" key="1">
    <source>
        <dbReference type="EMBL" id="CAI2378668.1"/>
    </source>
</evidence>
<protein>
    <submittedName>
        <fullName evidence="1">Uncharacterized protein</fullName>
    </submittedName>
</protein>
<evidence type="ECO:0000313" key="2">
    <source>
        <dbReference type="Proteomes" id="UP001295684"/>
    </source>
</evidence>
<name>A0AAD2D409_EUPCR</name>
<organism evidence="1 2">
    <name type="scientific">Euplotes crassus</name>
    <dbReference type="NCBI Taxonomy" id="5936"/>
    <lineage>
        <taxon>Eukaryota</taxon>
        <taxon>Sar</taxon>
        <taxon>Alveolata</taxon>
        <taxon>Ciliophora</taxon>
        <taxon>Intramacronucleata</taxon>
        <taxon>Spirotrichea</taxon>
        <taxon>Hypotrichia</taxon>
        <taxon>Euplotida</taxon>
        <taxon>Euplotidae</taxon>
        <taxon>Moneuplotes</taxon>
    </lineage>
</organism>
<keyword evidence="2" id="KW-1185">Reference proteome</keyword>
<accession>A0AAD2D409</accession>